<dbReference type="Proteomes" id="UP000215244">
    <property type="component" value="Chromosome"/>
</dbReference>
<gene>
    <name evidence="1" type="ORF">CJ263_00590</name>
</gene>
<keyword evidence="2" id="KW-1185">Reference proteome</keyword>
<dbReference type="PANTHER" id="PTHR46401">
    <property type="entry name" value="GLYCOSYLTRANSFERASE WBBK-RELATED"/>
    <property type="match status" value="1"/>
</dbReference>
<organism evidence="1 2">
    <name type="scientific">Maribacter cobaltidurans</name>
    <dbReference type="NCBI Taxonomy" id="1178778"/>
    <lineage>
        <taxon>Bacteria</taxon>
        <taxon>Pseudomonadati</taxon>
        <taxon>Bacteroidota</taxon>
        <taxon>Flavobacteriia</taxon>
        <taxon>Flavobacteriales</taxon>
        <taxon>Flavobacteriaceae</taxon>
        <taxon>Maribacter</taxon>
    </lineage>
</organism>
<dbReference type="KEGG" id="marb:CJ263_00590"/>
<name>A0A223V100_9FLAO</name>
<dbReference type="AlphaFoldDB" id="A0A223V100"/>
<evidence type="ECO:0000313" key="2">
    <source>
        <dbReference type="Proteomes" id="UP000215244"/>
    </source>
</evidence>
<reference evidence="1 2" key="1">
    <citation type="submission" date="2017-08" db="EMBL/GenBank/DDBJ databases">
        <title>The complete genome sequence of Maribacter sp. B1, isolated from deep-sea sediment.</title>
        <authorList>
            <person name="Wu Y.-H."/>
            <person name="Cheng H."/>
            <person name="Xu X.-W."/>
        </authorList>
    </citation>
    <scope>NUCLEOTIDE SEQUENCE [LARGE SCALE GENOMIC DNA]</scope>
    <source>
        <strain evidence="1 2">B1</strain>
    </source>
</reference>
<dbReference type="Pfam" id="PF00534">
    <property type="entry name" value="Glycos_transf_1"/>
    <property type="match status" value="1"/>
</dbReference>
<dbReference type="EMBL" id="CP022957">
    <property type="protein sequence ID" value="ASV28847.1"/>
    <property type="molecule type" value="Genomic_DNA"/>
</dbReference>
<sequence length="375" mass="43486">MKCLHICNDFVGSKVHENLYLSLKGKNVIQHIYYPQRKHTFEKIQTFKQRWGNTLITSEPLKWFHKFFFSKKINFLFTDLISKTNPNHLELVHATTLFSDGAIALKIYKKYGTPFIVAIRSTDIDLFLRYRFDLYPLAKEILVNASKLVFVSNSIERNFFAHPFILKIEEKYCLKKKSKVLPNGIDDIWVSNINPQKKLRPHKILYIGKFDYNKNVISLIKAFLSLNPSNKNLQLTLIGSGGIQEKKIIEYSEKYGDSIKFLGPIYDKSQLMEIYRSNHIFAMTSKVETFGLVYLEALSQGLPILYTKNQGIDGTFKENIGKSTNPFSVKSIAEGLNEIVESYDQYELNKINFNNFSWNNIAQLYFELYNGSKNG</sequence>
<dbReference type="InterPro" id="IPR001296">
    <property type="entry name" value="Glyco_trans_1"/>
</dbReference>
<dbReference type="CDD" id="cd03801">
    <property type="entry name" value="GT4_PimA-like"/>
    <property type="match status" value="1"/>
</dbReference>
<dbReference type="Gene3D" id="3.40.50.2000">
    <property type="entry name" value="Glycogen Phosphorylase B"/>
    <property type="match status" value="2"/>
</dbReference>
<dbReference type="PANTHER" id="PTHR46401:SF2">
    <property type="entry name" value="GLYCOSYLTRANSFERASE WBBK-RELATED"/>
    <property type="match status" value="1"/>
</dbReference>
<evidence type="ECO:0000313" key="1">
    <source>
        <dbReference type="EMBL" id="ASV28847.1"/>
    </source>
</evidence>
<dbReference type="SUPFAM" id="SSF53756">
    <property type="entry name" value="UDP-Glycosyltransferase/glycogen phosphorylase"/>
    <property type="match status" value="1"/>
</dbReference>
<accession>A0A223V100</accession>
<dbReference type="GO" id="GO:0016757">
    <property type="term" value="F:glycosyltransferase activity"/>
    <property type="evidence" value="ECO:0007669"/>
    <property type="project" value="InterPro"/>
</dbReference>
<proteinExistence type="predicted"/>
<protein>
    <submittedName>
        <fullName evidence="1">Uncharacterized protein</fullName>
    </submittedName>
</protein>